<accession>A0ABN2WSB9</accession>
<dbReference type="EMBL" id="BAAAPZ010000006">
    <property type="protein sequence ID" value="GAA2096535.1"/>
    <property type="molecule type" value="Genomic_DNA"/>
</dbReference>
<reference evidence="2 3" key="1">
    <citation type="journal article" date="2019" name="Int. J. Syst. Evol. Microbiol.">
        <title>The Global Catalogue of Microorganisms (GCM) 10K type strain sequencing project: providing services to taxonomists for standard genome sequencing and annotation.</title>
        <authorList>
            <consortium name="The Broad Institute Genomics Platform"/>
            <consortium name="The Broad Institute Genome Sequencing Center for Infectious Disease"/>
            <person name="Wu L."/>
            <person name="Ma J."/>
        </authorList>
    </citation>
    <scope>NUCLEOTIDE SEQUENCE [LARGE SCALE GENOMIC DNA]</scope>
    <source>
        <strain evidence="2 3">JCM 15900</strain>
    </source>
</reference>
<dbReference type="GO" id="GO:0016787">
    <property type="term" value="F:hydrolase activity"/>
    <property type="evidence" value="ECO:0007669"/>
    <property type="project" value="UniProtKB-KW"/>
</dbReference>
<dbReference type="InterPro" id="IPR051049">
    <property type="entry name" value="Dienelactone_hydrolase-like"/>
</dbReference>
<evidence type="ECO:0000313" key="3">
    <source>
        <dbReference type="Proteomes" id="UP001500984"/>
    </source>
</evidence>
<dbReference type="InterPro" id="IPR002925">
    <property type="entry name" value="Dienelactn_hydro"/>
</dbReference>
<dbReference type="Proteomes" id="UP001500984">
    <property type="component" value="Unassembled WGS sequence"/>
</dbReference>
<dbReference type="Pfam" id="PF01738">
    <property type="entry name" value="DLH"/>
    <property type="match status" value="1"/>
</dbReference>
<dbReference type="PANTHER" id="PTHR46623:SF6">
    <property type="entry name" value="ALPHA_BETA-HYDROLASES SUPERFAMILY PROTEIN"/>
    <property type="match status" value="1"/>
</dbReference>
<gene>
    <name evidence="2" type="ORF">GCM10009823_16720</name>
</gene>
<sequence length="194" mass="20760">MAHVIFFHSALGLDKGVHAMADAIREAGHTVTTPDVYDGHVFDSTEKGIAYRDEVGFRTLTDRATAALAGVEGPLVAAGISLGAALAQRLGKKDPRTEAAVLLHAGGESRLIDWPARVALQIHHSVDDPWIDEGGPENLLRSAARAGARAEHYLYPGDAHLFADPTKPDFDERSAELLSARVQLLLEDLDAARG</sequence>
<evidence type="ECO:0000259" key="1">
    <source>
        <dbReference type="Pfam" id="PF01738"/>
    </source>
</evidence>
<name>A0ABN2WSB9_9MICO</name>
<dbReference type="Gene3D" id="3.40.50.1820">
    <property type="entry name" value="alpha/beta hydrolase"/>
    <property type="match status" value="1"/>
</dbReference>
<dbReference type="RefSeq" id="WP_344336864.1">
    <property type="nucleotide sequence ID" value="NZ_BAAAPZ010000006.1"/>
</dbReference>
<organism evidence="2 3">
    <name type="scientific">Brevibacterium salitolerans</name>
    <dbReference type="NCBI Taxonomy" id="1403566"/>
    <lineage>
        <taxon>Bacteria</taxon>
        <taxon>Bacillati</taxon>
        <taxon>Actinomycetota</taxon>
        <taxon>Actinomycetes</taxon>
        <taxon>Micrococcales</taxon>
        <taxon>Brevibacteriaceae</taxon>
        <taxon>Brevibacterium</taxon>
    </lineage>
</organism>
<dbReference type="InterPro" id="IPR029058">
    <property type="entry name" value="AB_hydrolase_fold"/>
</dbReference>
<dbReference type="SUPFAM" id="SSF53474">
    <property type="entry name" value="alpha/beta-Hydrolases"/>
    <property type="match status" value="1"/>
</dbReference>
<dbReference type="PANTHER" id="PTHR46623">
    <property type="entry name" value="CARBOXYMETHYLENEBUTENOLIDASE-RELATED"/>
    <property type="match status" value="1"/>
</dbReference>
<feature type="domain" description="Dienelactone hydrolase" evidence="1">
    <location>
        <begin position="4"/>
        <end position="183"/>
    </location>
</feature>
<evidence type="ECO:0000313" key="2">
    <source>
        <dbReference type="EMBL" id="GAA2096535.1"/>
    </source>
</evidence>
<keyword evidence="3" id="KW-1185">Reference proteome</keyword>
<proteinExistence type="predicted"/>
<keyword evidence="2" id="KW-0378">Hydrolase</keyword>
<protein>
    <submittedName>
        <fullName evidence="2">Dienelactone hydrolase family protein</fullName>
    </submittedName>
</protein>
<comment type="caution">
    <text evidence="2">The sequence shown here is derived from an EMBL/GenBank/DDBJ whole genome shotgun (WGS) entry which is preliminary data.</text>
</comment>